<proteinExistence type="predicted"/>
<protein>
    <submittedName>
        <fullName evidence="1">Uncharacterized protein</fullName>
    </submittedName>
</protein>
<evidence type="ECO:0000313" key="1">
    <source>
        <dbReference type="EMBL" id="KAJ9581037.1"/>
    </source>
</evidence>
<gene>
    <name evidence="1" type="ORF">L9F63_023791</name>
</gene>
<accession>A0AAD8E8Y5</accession>
<reference evidence="1" key="2">
    <citation type="submission" date="2023-05" db="EMBL/GenBank/DDBJ databases">
        <authorList>
            <person name="Fouks B."/>
        </authorList>
    </citation>
    <scope>NUCLEOTIDE SEQUENCE</scope>
    <source>
        <strain evidence="1">Stay&amp;Tobe</strain>
        <tissue evidence="1">Testes</tissue>
    </source>
</reference>
<organism evidence="1 2">
    <name type="scientific">Diploptera punctata</name>
    <name type="common">Pacific beetle cockroach</name>
    <dbReference type="NCBI Taxonomy" id="6984"/>
    <lineage>
        <taxon>Eukaryota</taxon>
        <taxon>Metazoa</taxon>
        <taxon>Ecdysozoa</taxon>
        <taxon>Arthropoda</taxon>
        <taxon>Hexapoda</taxon>
        <taxon>Insecta</taxon>
        <taxon>Pterygota</taxon>
        <taxon>Neoptera</taxon>
        <taxon>Polyneoptera</taxon>
        <taxon>Dictyoptera</taxon>
        <taxon>Blattodea</taxon>
        <taxon>Blaberoidea</taxon>
        <taxon>Blaberidae</taxon>
        <taxon>Diplopterinae</taxon>
        <taxon>Diploptera</taxon>
    </lineage>
</organism>
<keyword evidence="2" id="KW-1185">Reference proteome</keyword>
<dbReference type="EMBL" id="JASPKZ010008050">
    <property type="protein sequence ID" value="KAJ9581037.1"/>
    <property type="molecule type" value="Genomic_DNA"/>
</dbReference>
<comment type="caution">
    <text evidence="1">The sequence shown here is derived from an EMBL/GenBank/DDBJ whole genome shotgun (WGS) entry which is preliminary data.</text>
</comment>
<evidence type="ECO:0000313" key="2">
    <source>
        <dbReference type="Proteomes" id="UP001233999"/>
    </source>
</evidence>
<dbReference type="Proteomes" id="UP001233999">
    <property type="component" value="Unassembled WGS sequence"/>
</dbReference>
<feature type="non-terminal residue" evidence="1">
    <location>
        <position position="1"/>
    </location>
</feature>
<dbReference type="AlphaFoldDB" id="A0AAD8E8Y5"/>
<feature type="non-terminal residue" evidence="1">
    <location>
        <position position="86"/>
    </location>
</feature>
<name>A0AAD8E8Y5_DIPPU</name>
<sequence>NIDSTCKLLKRRSECDFDYRVNLGIKTTNTSRSPSGSLQSLSIKRYIYIKTRRNLHGLAVPFGFHYNLCNLTKISMITDKCILTEL</sequence>
<reference evidence="1" key="1">
    <citation type="journal article" date="2023" name="IScience">
        <title>Live-bearing cockroach genome reveals convergent evolutionary mechanisms linked to viviparity in insects and beyond.</title>
        <authorList>
            <person name="Fouks B."/>
            <person name="Harrison M.C."/>
            <person name="Mikhailova A.A."/>
            <person name="Marchal E."/>
            <person name="English S."/>
            <person name="Carruthers M."/>
            <person name="Jennings E.C."/>
            <person name="Chiamaka E.L."/>
            <person name="Frigard R.A."/>
            <person name="Pippel M."/>
            <person name="Attardo G.M."/>
            <person name="Benoit J.B."/>
            <person name="Bornberg-Bauer E."/>
            <person name="Tobe S.S."/>
        </authorList>
    </citation>
    <scope>NUCLEOTIDE SEQUENCE</scope>
    <source>
        <strain evidence="1">Stay&amp;Tobe</strain>
    </source>
</reference>